<keyword evidence="3 10" id="KW-0132">Cell division</keyword>
<evidence type="ECO:0000256" key="5">
    <source>
        <dbReference type="ARBA" id="ARBA00022989"/>
    </source>
</evidence>
<comment type="caution">
    <text evidence="10">The sequence shown here is derived from an EMBL/GenBank/DDBJ whole genome shotgun (WGS) entry which is preliminary data.</text>
</comment>
<reference evidence="10 11" key="1">
    <citation type="submission" date="2020-05" db="EMBL/GenBank/DDBJ databases">
        <title>Draft genome sequence of Desulfovibrio psychrotolerans JS1T.</title>
        <authorList>
            <person name="Ueno A."/>
            <person name="Tamazawa S."/>
            <person name="Tamamura S."/>
            <person name="Murakami T."/>
            <person name="Kiyama T."/>
            <person name="Inomata H."/>
            <person name="Amano Y."/>
            <person name="Miyakawa K."/>
            <person name="Tamaki H."/>
            <person name="Naganuma T."/>
            <person name="Kaneko K."/>
        </authorList>
    </citation>
    <scope>NUCLEOTIDE SEQUENCE [LARGE SCALE GENOMIC DNA]</scope>
    <source>
        <strain evidence="10 11">JS1</strain>
    </source>
</reference>
<sequence>MLALFTTFVFVVMISIALLYLYRYVTISEFFALREIQVAGNVRLGSGEILKMAGLRTGMNNLAVRMGDVEARLLRDPWIAGVSLKRELPDKFFVEVRERVPRYWVRQGDKVAYADAQGRVISEVEPGKFTSLPFLMVDPGMEEWVRQLPDMVGVLETASLPLDVNNAAWVRLSRSRGVELYLENADMILNLAVAEWDVNLARLAAVLEDLKRRGEIRRVREVTVAGSNVWIREDRPVSAGN</sequence>
<evidence type="ECO:0000256" key="4">
    <source>
        <dbReference type="ARBA" id="ARBA00022692"/>
    </source>
</evidence>
<evidence type="ECO:0000256" key="7">
    <source>
        <dbReference type="ARBA" id="ARBA00023306"/>
    </source>
</evidence>
<feature type="domain" description="POTRA" evidence="9">
    <location>
        <begin position="31"/>
        <end position="99"/>
    </location>
</feature>
<keyword evidence="11" id="KW-1185">Reference proteome</keyword>
<keyword evidence="4 8" id="KW-0812">Transmembrane</keyword>
<dbReference type="AlphaFoldDB" id="A0A7J0BSK2"/>
<feature type="transmembrane region" description="Helical" evidence="8">
    <location>
        <begin position="6"/>
        <end position="25"/>
    </location>
</feature>
<evidence type="ECO:0000313" key="10">
    <source>
        <dbReference type="EMBL" id="GFM36669.1"/>
    </source>
</evidence>
<keyword evidence="6 8" id="KW-0472">Membrane</keyword>
<dbReference type="InterPro" id="IPR050487">
    <property type="entry name" value="FtsQ_DivIB"/>
</dbReference>
<evidence type="ECO:0000256" key="8">
    <source>
        <dbReference type="SAM" id="Phobius"/>
    </source>
</evidence>
<dbReference type="InterPro" id="IPR013685">
    <property type="entry name" value="POTRA_FtsQ_type"/>
</dbReference>
<proteinExistence type="predicted"/>
<keyword evidence="7" id="KW-0131">Cell cycle</keyword>
<dbReference type="GO" id="GO:0005886">
    <property type="term" value="C:plasma membrane"/>
    <property type="evidence" value="ECO:0007669"/>
    <property type="project" value="TreeGrafter"/>
</dbReference>
<dbReference type="EMBL" id="BLVP01000007">
    <property type="protein sequence ID" value="GFM36669.1"/>
    <property type="molecule type" value="Genomic_DNA"/>
</dbReference>
<evidence type="ECO:0000256" key="6">
    <source>
        <dbReference type="ARBA" id="ARBA00023136"/>
    </source>
</evidence>
<dbReference type="Gene3D" id="3.10.20.310">
    <property type="entry name" value="membrane protein fhac"/>
    <property type="match status" value="1"/>
</dbReference>
<dbReference type="PROSITE" id="PS51779">
    <property type="entry name" value="POTRA"/>
    <property type="match status" value="1"/>
</dbReference>
<dbReference type="Proteomes" id="UP000503820">
    <property type="component" value="Unassembled WGS sequence"/>
</dbReference>
<comment type="subcellular location">
    <subcellularLocation>
        <location evidence="1">Membrane</location>
    </subcellularLocation>
</comment>
<accession>A0A7J0BSK2</accession>
<name>A0A7J0BSK2_9BACT</name>
<gene>
    <name evidence="10" type="ORF">DSM19430T_13530</name>
</gene>
<keyword evidence="5 8" id="KW-1133">Transmembrane helix</keyword>
<dbReference type="GO" id="GO:0051301">
    <property type="term" value="P:cell division"/>
    <property type="evidence" value="ECO:0007669"/>
    <property type="project" value="UniProtKB-KW"/>
</dbReference>
<evidence type="ECO:0000313" key="11">
    <source>
        <dbReference type="Proteomes" id="UP000503820"/>
    </source>
</evidence>
<evidence type="ECO:0000256" key="1">
    <source>
        <dbReference type="ARBA" id="ARBA00004370"/>
    </source>
</evidence>
<dbReference type="PANTHER" id="PTHR37820">
    <property type="entry name" value="CELL DIVISION PROTEIN DIVIB"/>
    <property type="match status" value="1"/>
</dbReference>
<organism evidence="10 11">
    <name type="scientific">Desulfovibrio psychrotolerans</name>
    <dbReference type="NCBI Taxonomy" id="415242"/>
    <lineage>
        <taxon>Bacteria</taxon>
        <taxon>Pseudomonadati</taxon>
        <taxon>Thermodesulfobacteriota</taxon>
        <taxon>Desulfovibrionia</taxon>
        <taxon>Desulfovibrionales</taxon>
        <taxon>Desulfovibrionaceae</taxon>
        <taxon>Desulfovibrio</taxon>
    </lineage>
</organism>
<evidence type="ECO:0000259" key="9">
    <source>
        <dbReference type="PROSITE" id="PS51779"/>
    </source>
</evidence>
<keyword evidence="2" id="KW-1003">Cell membrane</keyword>
<dbReference type="InterPro" id="IPR034746">
    <property type="entry name" value="POTRA"/>
</dbReference>
<dbReference type="Pfam" id="PF08478">
    <property type="entry name" value="POTRA_1"/>
    <property type="match status" value="1"/>
</dbReference>
<evidence type="ECO:0000256" key="2">
    <source>
        <dbReference type="ARBA" id="ARBA00022475"/>
    </source>
</evidence>
<protein>
    <submittedName>
        <fullName evidence="10">Cell division protein FtsQ</fullName>
    </submittedName>
</protein>
<dbReference type="PANTHER" id="PTHR37820:SF1">
    <property type="entry name" value="CELL DIVISION PROTEIN FTSQ"/>
    <property type="match status" value="1"/>
</dbReference>
<evidence type="ECO:0000256" key="3">
    <source>
        <dbReference type="ARBA" id="ARBA00022618"/>
    </source>
</evidence>